<dbReference type="AlphaFoldDB" id="A0A0R1KJY4"/>
<feature type="domain" description="RNase III" evidence="19">
    <location>
        <begin position="15"/>
        <end position="144"/>
    </location>
</feature>
<dbReference type="SMART" id="SM00358">
    <property type="entry name" value="DSRM"/>
    <property type="match status" value="1"/>
</dbReference>
<comment type="subcellular location">
    <subcellularLocation>
        <location evidence="2 17">Cytoplasm</location>
    </subcellularLocation>
</comment>
<dbReference type="FunFam" id="1.10.1520.10:FF:000001">
    <property type="entry name" value="Ribonuclease 3"/>
    <property type="match status" value="1"/>
</dbReference>
<dbReference type="PROSITE" id="PS50142">
    <property type="entry name" value="RNASE_3_2"/>
    <property type="match status" value="1"/>
</dbReference>
<dbReference type="Pfam" id="PF00035">
    <property type="entry name" value="dsrm"/>
    <property type="match status" value="1"/>
</dbReference>
<protein>
    <recommendedName>
        <fullName evidence="17">Ribonuclease 3</fullName>
        <ecNumber evidence="17">3.1.26.3</ecNumber>
    </recommendedName>
    <alternativeName>
        <fullName evidence="17">Ribonuclease III</fullName>
        <shortName evidence="17">RNase III</shortName>
    </alternativeName>
</protein>
<dbReference type="GO" id="GO:0042802">
    <property type="term" value="F:identical protein binding"/>
    <property type="evidence" value="ECO:0007669"/>
    <property type="project" value="UniProtKB-ARBA"/>
</dbReference>
<dbReference type="GO" id="GO:0046872">
    <property type="term" value="F:metal ion binding"/>
    <property type="evidence" value="ECO:0007669"/>
    <property type="project" value="UniProtKB-KW"/>
</dbReference>
<evidence type="ECO:0000256" key="2">
    <source>
        <dbReference type="ARBA" id="ARBA00004496"/>
    </source>
</evidence>
<dbReference type="GO" id="GO:0010468">
    <property type="term" value="P:regulation of gene expression"/>
    <property type="evidence" value="ECO:0007669"/>
    <property type="project" value="TreeGrafter"/>
</dbReference>
<dbReference type="PANTHER" id="PTHR11207:SF0">
    <property type="entry name" value="RIBONUCLEASE 3"/>
    <property type="match status" value="1"/>
</dbReference>
<evidence type="ECO:0000256" key="11">
    <source>
        <dbReference type="ARBA" id="ARBA00022730"/>
    </source>
</evidence>
<evidence type="ECO:0000256" key="7">
    <source>
        <dbReference type="ARBA" id="ARBA00022664"/>
    </source>
</evidence>
<dbReference type="SMART" id="SM00535">
    <property type="entry name" value="RIBOc"/>
    <property type="match status" value="1"/>
</dbReference>
<evidence type="ECO:0000256" key="16">
    <source>
        <dbReference type="ARBA" id="ARBA00053741"/>
    </source>
</evidence>
<comment type="function">
    <text evidence="17">Digests double-stranded RNA. Involved in the processing of primary rRNA transcript to yield the immediate precursors to the large and small rRNAs (23S and 16S). Processes some mRNAs, and tRNAs when they are encoded in the rRNA operon. Processes pre-crRNA and tracrRNA of type II CRISPR loci if present in the organism.</text>
</comment>
<dbReference type="InterPro" id="IPR011907">
    <property type="entry name" value="RNase_III"/>
</dbReference>
<evidence type="ECO:0000256" key="1">
    <source>
        <dbReference type="ARBA" id="ARBA00000109"/>
    </source>
</evidence>
<evidence type="ECO:0000256" key="14">
    <source>
        <dbReference type="ARBA" id="ARBA00022842"/>
    </source>
</evidence>
<keyword evidence="11 17" id="KW-0699">rRNA-binding</keyword>
<dbReference type="HAMAP" id="MF_00104">
    <property type="entry name" value="RNase_III"/>
    <property type="match status" value="1"/>
</dbReference>
<dbReference type="FunFam" id="3.30.160.20:FF:000003">
    <property type="entry name" value="Ribonuclease 3"/>
    <property type="match status" value="1"/>
</dbReference>
<dbReference type="PATRIC" id="fig|1423788.3.peg.1273"/>
<feature type="active site" evidence="17">
    <location>
        <position position="61"/>
    </location>
</feature>
<keyword evidence="12 17" id="KW-0255">Endonuclease</keyword>
<keyword evidence="9 17" id="KW-0540">Nuclease</keyword>
<sequence>MLLERGHVMLDPKFLEFLDERYGIKFNDKRLVERAMTHSSFDNEHKELGIGDYERLEFLGDAVLEINISRYLFKKYPELPEGKLTRLRSDIVRTDSFARFAKEINIDKYLLIGKGEEKQGARQRHTLLEDIFEAFNGALYLDQGNEVVNEFLKKVVYPHIDSGEFSEDTDFKTHLQEKLQQSGEVEIDYKVIDEEGPDHDKKFKVELIANGKILSKGLGYSKKHAEQMAAKRALEEL</sequence>
<dbReference type="GO" id="GO:0008033">
    <property type="term" value="P:tRNA processing"/>
    <property type="evidence" value="ECO:0007669"/>
    <property type="project" value="UniProtKB-KW"/>
</dbReference>
<keyword evidence="14 17" id="KW-0460">Magnesium</keyword>
<dbReference type="GO" id="GO:0005737">
    <property type="term" value="C:cytoplasm"/>
    <property type="evidence" value="ECO:0007669"/>
    <property type="project" value="UniProtKB-SubCell"/>
</dbReference>
<dbReference type="PANTHER" id="PTHR11207">
    <property type="entry name" value="RIBONUCLEASE III"/>
    <property type="match status" value="1"/>
</dbReference>
<evidence type="ECO:0000256" key="8">
    <source>
        <dbReference type="ARBA" id="ARBA00022694"/>
    </source>
</evidence>
<dbReference type="GO" id="GO:0019843">
    <property type="term" value="F:rRNA binding"/>
    <property type="evidence" value="ECO:0007669"/>
    <property type="project" value="UniProtKB-KW"/>
</dbReference>
<dbReference type="EC" id="3.1.26.3" evidence="17"/>
<evidence type="ECO:0000256" key="10">
    <source>
        <dbReference type="ARBA" id="ARBA00022723"/>
    </source>
</evidence>
<organism evidence="20 21">
    <name type="scientific">Companilactobacillus bobalius DSM 19674</name>
    <dbReference type="NCBI Taxonomy" id="1423788"/>
    <lineage>
        <taxon>Bacteria</taxon>
        <taxon>Bacillati</taxon>
        <taxon>Bacillota</taxon>
        <taxon>Bacilli</taxon>
        <taxon>Lactobacillales</taxon>
        <taxon>Lactobacillaceae</taxon>
        <taxon>Companilactobacillus</taxon>
        <taxon>Companilactobacillus bobalius</taxon>
    </lineage>
</organism>
<comment type="subunit">
    <text evidence="4 17">Homodimer.</text>
</comment>
<evidence type="ECO:0000313" key="20">
    <source>
        <dbReference type="EMBL" id="KRK83660.1"/>
    </source>
</evidence>
<gene>
    <name evidence="17" type="primary">rnc</name>
    <name evidence="20" type="ORF">FC78_GL001240</name>
</gene>
<evidence type="ECO:0000256" key="12">
    <source>
        <dbReference type="ARBA" id="ARBA00022759"/>
    </source>
</evidence>
<feature type="domain" description="DRBM" evidence="18">
    <location>
        <begin position="170"/>
        <end position="237"/>
    </location>
</feature>
<keyword evidence="8 17" id="KW-0819">tRNA processing</keyword>
<dbReference type="SUPFAM" id="SSF54768">
    <property type="entry name" value="dsRNA-binding domain-like"/>
    <property type="match status" value="1"/>
</dbReference>
<evidence type="ECO:0000256" key="4">
    <source>
        <dbReference type="ARBA" id="ARBA00011738"/>
    </source>
</evidence>
<evidence type="ECO:0000256" key="3">
    <source>
        <dbReference type="ARBA" id="ARBA00010183"/>
    </source>
</evidence>
<keyword evidence="13 17" id="KW-0378">Hydrolase</keyword>
<feature type="binding site" evidence="17">
    <location>
        <position position="133"/>
    </location>
    <ligand>
        <name>Mg(2+)</name>
        <dbReference type="ChEBI" id="CHEBI:18420"/>
    </ligand>
</feature>
<evidence type="ECO:0000259" key="19">
    <source>
        <dbReference type="PROSITE" id="PS50142"/>
    </source>
</evidence>
<keyword evidence="21" id="KW-1185">Reference proteome</keyword>
<dbReference type="GO" id="GO:0006397">
    <property type="term" value="P:mRNA processing"/>
    <property type="evidence" value="ECO:0007669"/>
    <property type="project" value="UniProtKB-UniRule"/>
</dbReference>
<dbReference type="STRING" id="1423788.FC78_GL001240"/>
<evidence type="ECO:0000256" key="9">
    <source>
        <dbReference type="ARBA" id="ARBA00022722"/>
    </source>
</evidence>
<evidence type="ECO:0000313" key="21">
    <source>
        <dbReference type="Proteomes" id="UP000051515"/>
    </source>
</evidence>
<dbReference type="Pfam" id="PF14622">
    <property type="entry name" value="Ribonucleas_3_3"/>
    <property type="match status" value="1"/>
</dbReference>
<reference evidence="20 21" key="1">
    <citation type="journal article" date="2015" name="Genome Announc.">
        <title>Expanding the biotechnology potential of lactobacilli through comparative genomics of 213 strains and associated genera.</title>
        <authorList>
            <person name="Sun Z."/>
            <person name="Harris H.M."/>
            <person name="McCann A."/>
            <person name="Guo C."/>
            <person name="Argimon S."/>
            <person name="Zhang W."/>
            <person name="Yang X."/>
            <person name="Jeffery I.B."/>
            <person name="Cooney J.C."/>
            <person name="Kagawa T.F."/>
            <person name="Liu W."/>
            <person name="Song Y."/>
            <person name="Salvetti E."/>
            <person name="Wrobel A."/>
            <person name="Rasinkangas P."/>
            <person name="Parkhill J."/>
            <person name="Rea M.C."/>
            <person name="O'Sullivan O."/>
            <person name="Ritari J."/>
            <person name="Douillard F.P."/>
            <person name="Paul Ross R."/>
            <person name="Yang R."/>
            <person name="Briner A.E."/>
            <person name="Felis G.E."/>
            <person name="de Vos W.M."/>
            <person name="Barrangou R."/>
            <person name="Klaenhammer T.R."/>
            <person name="Caufield P.W."/>
            <person name="Cui Y."/>
            <person name="Zhang H."/>
            <person name="O'Toole P.W."/>
        </authorList>
    </citation>
    <scope>NUCLEOTIDE SEQUENCE [LARGE SCALE GENOMIC DNA]</scope>
    <source>
        <strain evidence="20 21">DSM 19674</strain>
    </source>
</reference>
<dbReference type="NCBIfam" id="TIGR02191">
    <property type="entry name" value="RNaseIII"/>
    <property type="match status" value="1"/>
</dbReference>
<keyword evidence="7 17" id="KW-0507">mRNA processing</keyword>
<dbReference type="Gene3D" id="1.10.1520.10">
    <property type="entry name" value="Ribonuclease III domain"/>
    <property type="match status" value="1"/>
</dbReference>
<keyword evidence="15 17" id="KW-0694">RNA-binding</keyword>
<dbReference type="EMBL" id="AZDY01000035">
    <property type="protein sequence ID" value="KRK83660.1"/>
    <property type="molecule type" value="Genomic_DNA"/>
</dbReference>
<evidence type="ECO:0000256" key="6">
    <source>
        <dbReference type="ARBA" id="ARBA00022552"/>
    </source>
</evidence>
<evidence type="ECO:0000256" key="17">
    <source>
        <dbReference type="HAMAP-Rule" id="MF_00104"/>
    </source>
</evidence>
<evidence type="ECO:0000256" key="15">
    <source>
        <dbReference type="ARBA" id="ARBA00022884"/>
    </source>
</evidence>
<dbReference type="CDD" id="cd10845">
    <property type="entry name" value="DSRM_RNAse_III_family"/>
    <property type="match status" value="1"/>
</dbReference>
<dbReference type="GO" id="GO:0006364">
    <property type="term" value="P:rRNA processing"/>
    <property type="evidence" value="ECO:0007669"/>
    <property type="project" value="UniProtKB-UniRule"/>
</dbReference>
<name>A0A0R1KJY4_9LACO</name>
<dbReference type="CDD" id="cd00593">
    <property type="entry name" value="RIBOc"/>
    <property type="match status" value="1"/>
</dbReference>
<feature type="binding site" evidence="17">
    <location>
        <position position="57"/>
    </location>
    <ligand>
        <name>Mg(2+)</name>
        <dbReference type="ChEBI" id="CHEBI:18420"/>
    </ligand>
</feature>
<dbReference type="GO" id="GO:0003725">
    <property type="term" value="F:double-stranded RNA binding"/>
    <property type="evidence" value="ECO:0007669"/>
    <property type="project" value="TreeGrafter"/>
</dbReference>
<dbReference type="PROSITE" id="PS00517">
    <property type="entry name" value="RNASE_3_1"/>
    <property type="match status" value="1"/>
</dbReference>
<dbReference type="Gene3D" id="3.30.160.20">
    <property type="match status" value="1"/>
</dbReference>
<dbReference type="PROSITE" id="PS50137">
    <property type="entry name" value="DS_RBD"/>
    <property type="match status" value="1"/>
</dbReference>
<keyword evidence="10 17" id="KW-0479">Metal-binding</keyword>
<proteinExistence type="inferred from homology"/>
<comment type="catalytic activity">
    <reaction evidence="1 17">
        <text>Endonucleolytic cleavage to 5'-phosphomonoester.</text>
        <dbReference type="EC" id="3.1.26.3"/>
    </reaction>
</comment>
<accession>A0A0R1KJY4</accession>
<keyword evidence="6 17" id="KW-0698">rRNA processing</keyword>
<dbReference type="InterPro" id="IPR036389">
    <property type="entry name" value="RNase_III_sf"/>
</dbReference>
<feature type="binding site" evidence="17">
    <location>
        <position position="130"/>
    </location>
    <ligand>
        <name>Mg(2+)</name>
        <dbReference type="ChEBI" id="CHEBI:18420"/>
    </ligand>
</feature>
<comment type="similarity">
    <text evidence="3">Belongs to the ribonuclease III family.</text>
</comment>
<dbReference type="InterPro" id="IPR000999">
    <property type="entry name" value="RNase_III_dom"/>
</dbReference>
<evidence type="ECO:0000259" key="18">
    <source>
        <dbReference type="PROSITE" id="PS50137"/>
    </source>
</evidence>
<evidence type="ECO:0000256" key="13">
    <source>
        <dbReference type="ARBA" id="ARBA00022801"/>
    </source>
</evidence>
<feature type="active site" evidence="17">
    <location>
        <position position="133"/>
    </location>
</feature>
<comment type="cofactor">
    <cofactor evidence="17">
        <name>Mg(2+)</name>
        <dbReference type="ChEBI" id="CHEBI:18420"/>
    </cofactor>
</comment>
<dbReference type="GO" id="GO:0004525">
    <property type="term" value="F:ribonuclease III activity"/>
    <property type="evidence" value="ECO:0007669"/>
    <property type="project" value="UniProtKB-UniRule"/>
</dbReference>
<dbReference type="SUPFAM" id="SSF69065">
    <property type="entry name" value="RNase III domain-like"/>
    <property type="match status" value="1"/>
</dbReference>
<comment type="caution">
    <text evidence="20">The sequence shown here is derived from an EMBL/GenBank/DDBJ whole genome shotgun (WGS) entry which is preliminary data.</text>
</comment>
<dbReference type="Proteomes" id="UP000051515">
    <property type="component" value="Unassembled WGS sequence"/>
</dbReference>
<keyword evidence="5 17" id="KW-0963">Cytoplasm</keyword>
<evidence type="ECO:0000256" key="5">
    <source>
        <dbReference type="ARBA" id="ARBA00022490"/>
    </source>
</evidence>
<comment type="function">
    <text evidence="16">Digests double-stranded RNA. Involved in the processing of primary rRNA transcript to yield the immediate precursors to the large and small rRNAs (23S and 16S). Also processes some mRNAs, and tRNAs when they are encoded in the rRNA operon.</text>
</comment>
<dbReference type="InterPro" id="IPR014720">
    <property type="entry name" value="dsRBD_dom"/>
</dbReference>